<keyword evidence="3" id="KW-0067">ATP-binding</keyword>
<dbReference type="InterPro" id="IPR027417">
    <property type="entry name" value="P-loop_NTPase"/>
</dbReference>
<dbReference type="SUPFAM" id="SSF52540">
    <property type="entry name" value="P-loop containing nucleoside triphosphate hydrolases"/>
    <property type="match status" value="1"/>
</dbReference>
<dbReference type="InterPro" id="IPR036390">
    <property type="entry name" value="WH_DNA-bd_sf"/>
</dbReference>
<proteinExistence type="predicted"/>
<dbReference type="EMBL" id="JACQWF010000392">
    <property type="protein sequence ID" value="MBI4596485.1"/>
    <property type="molecule type" value="Genomic_DNA"/>
</dbReference>
<keyword evidence="3" id="KW-0547">Nucleotide-binding</keyword>
<dbReference type="InterPro" id="IPR041682">
    <property type="entry name" value="AAA_14"/>
</dbReference>
<dbReference type="AlphaFoldDB" id="A0A933GNQ6"/>
<accession>A0A933GNQ6</accession>
<dbReference type="Proteomes" id="UP000772181">
    <property type="component" value="Unassembled WGS sequence"/>
</dbReference>
<evidence type="ECO:0000313" key="3">
    <source>
        <dbReference type="EMBL" id="MBI4596485.1"/>
    </source>
</evidence>
<name>A0A933GNQ6_UNCTE</name>
<dbReference type="PANTHER" id="PTHR43566:SF2">
    <property type="entry name" value="DUF4143 DOMAIN-CONTAINING PROTEIN"/>
    <property type="match status" value="1"/>
</dbReference>
<dbReference type="InterPro" id="IPR025420">
    <property type="entry name" value="DUF4143"/>
</dbReference>
<protein>
    <submittedName>
        <fullName evidence="3">ATP-binding protein</fullName>
    </submittedName>
</protein>
<reference evidence="3" key="1">
    <citation type="submission" date="2020-07" db="EMBL/GenBank/DDBJ databases">
        <title>Huge and variable diversity of episymbiotic CPR bacteria and DPANN archaea in groundwater ecosystems.</title>
        <authorList>
            <person name="He C.Y."/>
            <person name="Keren R."/>
            <person name="Whittaker M."/>
            <person name="Farag I.F."/>
            <person name="Doudna J."/>
            <person name="Cate J.H.D."/>
            <person name="Banfield J.F."/>
        </authorList>
    </citation>
    <scope>NUCLEOTIDE SEQUENCE</scope>
    <source>
        <strain evidence="3">NC_groundwater_1482_Ag_S-0.65um_47_24</strain>
    </source>
</reference>
<evidence type="ECO:0000313" key="4">
    <source>
        <dbReference type="Proteomes" id="UP000772181"/>
    </source>
</evidence>
<dbReference type="Pfam" id="PF13173">
    <property type="entry name" value="AAA_14"/>
    <property type="match status" value="1"/>
</dbReference>
<sequence length="382" mass="43342">MENSLKHHPIVGLLCSRQVGKTTLARMIEVDWPQQVVYLDLELPSDQNKLQDAELYLGQFTQALVIIDEIQRMPSLFPLLRALVDQSRTGGRFLLLGSASPALIKYASESLAGRIIYHELTPLTLQETGIDNISRLWLRGGYPKSYLSENDEESFTWREAFIKTYLEMDIPHLGVRVPSIQLRRFWTMLAHAHGQLWNASQIANSLGISAPTVRNYLDILEETFIVRQLQPYHFNIKKRLIKSPRVFIRDSGLLHALLRTGILDELQGHPVLGSSWEGFIVEQVLAITPKNWPAYFYRTNAGAEIDLLLLDARNRPVAIEIKYSTSPKVTRGFWSAYEDLGCERGFIIYPGEEKYPLGNGVFTLPARSLDDVVGQPGMNLKP</sequence>
<feature type="domain" description="DUF4143" evidence="2">
    <location>
        <begin position="167"/>
        <end position="324"/>
    </location>
</feature>
<feature type="domain" description="AAA" evidence="1">
    <location>
        <begin position="8"/>
        <end position="127"/>
    </location>
</feature>
<dbReference type="PANTHER" id="PTHR43566">
    <property type="entry name" value="CONSERVED PROTEIN"/>
    <property type="match status" value="1"/>
</dbReference>
<evidence type="ECO:0000259" key="2">
    <source>
        <dbReference type="Pfam" id="PF13635"/>
    </source>
</evidence>
<organism evidence="3 4">
    <name type="scientific">Tectimicrobiota bacterium</name>
    <dbReference type="NCBI Taxonomy" id="2528274"/>
    <lineage>
        <taxon>Bacteria</taxon>
        <taxon>Pseudomonadati</taxon>
        <taxon>Nitrospinota/Tectimicrobiota group</taxon>
        <taxon>Candidatus Tectimicrobiota</taxon>
    </lineage>
</organism>
<gene>
    <name evidence="3" type="ORF">HY730_08940</name>
</gene>
<evidence type="ECO:0000259" key="1">
    <source>
        <dbReference type="Pfam" id="PF13173"/>
    </source>
</evidence>
<dbReference type="Pfam" id="PF13635">
    <property type="entry name" value="DUF4143"/>
    <property type="match status" value="1"/>
</dbReference>
<comment type="caution">
    <text evidence="3">The sequence shown here is derived from an EMBL/GenBank/DDBJ whole genome shotgun (WGS) entry which is preliminary data.</text>
</comment>
<dbReference type="GO" id="GO:0005524">
    <property type="term" value="F:ATP binding"/>
    <property type="evidence" value="ECO:0007669"/>
    <property type="project" value="UniProtKB-KW"/>
</dbReference>
<dbReference type="SUPFAM" id="SSF46785">
    <property type="entry name" value="Winged helix' DNA-binding domain"/>
    <property type="match status" value="1"/>
</dbReference>